<proteinExistence type="predicted"/>
<gene>
    <name evidence="2" type="ORF">H7C18_24390</name>
</gene>
<evidence type="ECO:0000313" key="3">
    <source>
        <dbReference type="Proteomes" id="UP000564644"/>
    </source>
</evidence>
<dbReference type="EMBL" id="JACJVO010000032">
    <property type="protein sequence ID" value="MBB6734065.1"/>
    <property type="molecule type" value="Genomic_DNA"/>
</dbReference>
<evidence type="ECO:0000259" key="1">
    <source>
        <dbReference type="Pfam" id="PF00149"/>
    </source>
</evidence>
<keyword evidence="3" id="KW-1185">Reference proteome</keyword>
<dbReference type="GO" id="GO:0005737">
    <property type="term" value="C:cytoplasm"/>
    <property type="evidence" value="ECO:0007669"/>
    <property type="project" value="TreeGrafter"/>
</dbReference>
<dbReference type="GO" id="GO:0008803">
    <property type="term" value="F:bis(5'-nucleosyl)-tetraphosphatase (symmetrical) activity"/>
    <property type="evidence" value="ECO:0007669"/>
    <property type="project" value="TreeGrafter"/>
</dbReference>
<dbReference type="Proteomes" id="UP000564644">
    <property type="component" value="Unassembled WGS sequence"/>
</dbReference>
<organism evidence="2 3">
    <name type="scientific">Cohnella zeiphila</name>
    <dbReference type="NCBI Taxonomy" id="2761120"/>
    <lineage>
        <taxon>Bacteria</taxon>
        <taxon>Bacillati</taxon>
        <taxon>Bacillota</taxon>
        <taxon>Bacilli</taxon>
        <taxon>Bacillales</taxon>
        <taxon>Paenibacillaceae</taxon>
        <taxon>Cohnella</taxon>
    </lineage>
</organism>
<dbReference type="Pfam" id="PF00149">
    <property type="entry name" value="Metallophos"/>
    <property type="match status" value="1"/>
</dbReference>
<dbReference type="GO" id="GO:0110154">
    <property type="term" value="P:RNA decapping"/>
    <property type="evidence" value="ECO:0007669"/>
    <property type="project" value="TreeGrafter"/>
</dbReference>
<reference evidence="2 3" key="1">
    <citation type="submission" date="2020-08" db="EMBL/GenBank/DDBJ databases">
        <title>Cohnella phylogeny.</title>
        <authorList>
            <person name="Dunlap C."/>
        </authorList>
    </citation>
    <scope>NUCLEOTIDE SEQUENCE [LARGE SCALE GENOMIC DNA]</scope>
    <source>
        <strain evidence="2 3">CBP 2801</strain>
    </source>
</reference>
<feature type="domain" description="Calcineurin-like phosphoesterase" evidence="1">
    <location>
        <begin position="2"/>
        <end position="150"/>
    </location>
</feature>
<dbReference type="PANTHER" id="PTHR42850">
    <property type="entry name" value="METALLOPHOSPHOESTERASE"/>
    <property type="match status" value="1"/>
</dbReference>
<evidence type="ECO:0000313" key="2">
    <source>
        <dbReference type="EMBL" id="MBB6734065.1"/>
    </source>
</evidence>
<dbReference type="SUPFAM" id="SSF56300">
    <property type="entry name" value="Metallo-dependent phosphatases"/>
    <property type="match status" value="1"/>
</dbReference>
<dbReference type="InterPro" id="IPR029052">
    <property type="entry name" value="Metallo-depent_PP-like"/>
</dbReference>
<dbReference type="GO" id="GO:0016791">
    <property type="term" value="F:phosphatase activity"/>
    <property type="evidence" value="ECO:0007669"/>
    <property type="project" value="TreeGrafter"/>
</dbReference>
<protein>
    <submittedName>
        <fullName evidence="2">Serine/threonine protein phosphatase</fullName>
    </submittedName>
</protein>
<name>A0A7X0VXW7_9BACL</name>
<dbReference type="RefSeq" id="WP_185131721.1">
    <property type="nucleotide sequence ID" value="NZ_JACJVO010000032.1"/>
</dbReference>
<dbReference type="InterPro" id="IPR050126">
    <property type="entry name" value="Ap4A_hydrolase"/>
</dbReference>
<dbReference type="Gene3D" id="3.60.21.10">
    <property type="match status" value="1"/>
</dbReference>
<dbReference type="AlphaFoldDB" id="A0A7X0VXW7"/>
<dbReference type="InterPro" id="IPR004843">
    <property type="entry name" value="Calcineurin-like_PHP"/>
</dbReference>
<accession>A0A7X0VXW7</accession>
<comment type="caution">
    <text evidence="2">The sequence shown here is derived from an EMBL/GenBank/DDBJ whole genome shotgun (WGS) entry which is preliminary data.</text>
</comment>
<sequence length="204" mass="23831">MDQLIFGGDYINRGKDSGKVIKTVKQLKDKHPDHVVALIGNHEEMMKDYYRNGDQLWLKHGGQKTLKDFEKTFAAAEMEELVEWVCKLPLVYEDDQFIFTHSGLNPYEALNEQSRDILWMSEADFYDISKEVLFSLTRNKPVVHGHTPVERIYFDGARLNGDLGSHTYFLEEERGLALVDLSRMIYYVYKQSTGKIEKREVLRF</sequence>
<dbReference type="PANTHER" id="PTHR42850:SF4">
    <property type="entry name" value="ZINC-DEPENDENT ENDOPOLYPHOSPHATASE"/>
    <property type="match status" value="1"/>
</dbReference>